<dbReference type="RefSeq" id="WP_324269747.1">
    <property type="nucleotide sequence ID" value="NZ_JAWLNX010000042.1"/>
</dbReference>
<reference evidence="3 4" key="1">
    <citation type="submission" date="2023-10" db="EMBL/GenBank/DDBJ databases">
        <title>Saccharopolyspora sp. nov., isolated from mangrove soil.</title>
        <authorList>
            <person name="Lu Y."/>
            <person name="Liu W."/>
        </authorList>
    </citation>
    <scope>NUCLEOTIDE SEQUENCE [LARGE SCALE GENOMIC DNA]</scope>
    <source>
        <strain evidence="3 4">S2-29</strain>
    </source>
</reference>
<keyword evidence="2" id="KW-1133">Transmembrane helix</keyword>
<dbReference type="EMBL" id="JAWLNX010000042">
    <property type="protein sequence ID" value="MEB3372326.1"/>
    <property type="molecule type" value="Genomic_DNA"/>
</dbReference>
<evidence type="ECO:0000256" key="1">
    <source>
        <dbReference type="SAM" id="MobiDB-lite"/>
    </source>
</evidence>
<gene>
    <name evidence="3" type="ORF">R4I43_33490</name>
</gene>
<sequence length="122" mass="13145">MLNSLTGFGVAASVGIGMVLGFSIVMSWVERGMLGSGTPRRGRHRERDGLAAVYRKRRAALLARGTSLPAVAAAVETMRRPRSRVVSAGGPGAMRRPGARHAFDRPTAPRNRRSRTPARPRT</sequence>
<feature type="compositionally biased region" description="Basic residues" evidence="1">
    <location>
        <begin position="110"/>
        <end position="122"/>
    </location>
</feature>
<evidence type="ECO:0000256" key="2">
    <source>
        <dbReference type="SAM" id="Phobius"/>
    </source>
</evidence>
<organism evidence="3 4">
    <name type="scientific">Saccharopolyspora mangrovi</name>
    <dbReference type="NCBI Taxonomy" id="3082379"/>
    <lineage>
        <taxon>Bacteria</taxon>
        <taxon>Bacillati</taxon>
        <taxon>Actinomycetota</taxon>
        <taxon>Actinomycetes</taxon>
        <taxon>Pseudonocardiales</taxon>
        <taxon>Pseudonocardiaceae</taxon>
        <taxon>Saccharopolyspora</taxon>
    </lineage>
</organism>
<accession>A0ABU6ALA1</accession>
<comment type="caution">
    <text evidence="3">The sequence shown here is derived from an EMBL/GenBank/DDBJ whole genome shotgun (WGS) entry which is preliminary data.</text>
</comment>
<dbReference type="Proteomes" id="UP001327093">
    <property type="component" value="Unassembled WGS sequence"/>
</dbReference>
<keyword evidence="4" id="KW-1185">Reference proteome</keyword>
<evidence type="ECO:0000313" key="4">
    <source>
        <dbReference type="Proteomes" id="UP001327093"/>
    </source>
</evidence>
<proteinExistence type="predicted"/>
<name>A0ABU6ALA1_9PSEU</name>
<feature type="transmembrane region" description="Helical" evidence="2">
    <location>
        <begin position="6"/>
        <end position="29"/>
    </location>
</feature>
<evidence type="ECO:0000313" key="3">
    <source>
        <dbReference type="EMBL" id="MEB3372326.1"/>
    </source>
</evidence>
<keyword evidence="2" id="KW-0812">Transmembrane</keyword>
<feature type="region of interest" description="Disordered" evidence="1">
    <location>
        <begin position="79"/>
        <end position="122"/>
    </location>
</feature>
<protein>
    <submittedName>
        <fullName evidence="3">Uncharacterized protein</fullName>
    </submittedName>
</protein>
<keyword evidence="2" id="KW-0472">Membrane</keyword>